<reference evidence="2" key="1">
    <citation type="submission" date="2022-11" db="UniProtKB">
        <authorList>
            <consortium name="WormBaseParasite"/>
        </authorList>
    </citation>
    <scope>IDENTIFICATION</scope>
</reference>
<dbReference type="Proteomes" id="UP000887576">
    <property type="component" value="Unplaced"/>
</dbReference>
<evidence type="ECO:0000313" key="1">
    <source>
        <dbReference type="Proteomes" id="UP000887576"/>
    </source>
</evidence>
<evidence type="ECO:0000313" key="2">
    <source>
        <dbReference type="WBParaSite" id="JU765_v2.g20745.t1"/>
    </source>
</evidence>
<name>A0AC34QZG2_9BILA</name>
<protein>
    <submittedName>
        <fullName evidence="2">UBR-type domain-containing protein</fullName>
    </submittedName>
</protein>
<proteinExistence type="predicted"/>
<organism evidence="1 2">
    <name type="scientific">Panagrolaimus sp. JU765</name>
    <dbReference type="NCBI Taxonomy" id="591449"/>
    <lineage>
        <taxon>Eukaryota</taxon>
        <taxon>Metazoa</taxon>
        <taxon>Ecdysozoa</taxon>
        <taxon>Nematoda</taxon>
        <taxon>Chromadorea</taxon>
        <taxon>Rhabditida</taxon>
        <taxon>Tylenchina</taxon>
        <taxon>Panagrolaimomorpha</taxon>
        <taxon>Panagrolaimoidea</taxon>
        <taxon>Panagrolaimidae</taxon>
        <taxon>Panagrolaimus</taxon>
    </lineage>
</organism>
<dbReference type="WBParaSite" id="JU765_v2.g20745.t1">
    <property type="protein sequence ID" value="JU765_v2.g20745.t1"/>
    <property type="gene ID" value="JU765_v2.g20745"/>
</dbReference>
<accession>A0AC34QZG2</accession>
<sequence>MSDTEIQENGTDEPEELVTINDIDALLHSEEARFAGLNDAVCTFSEGYIRQEVFSCLTCFADKNQVAGVCFACANECHNGHELVELYTRRQFACDCGNEKFANECKLEDKDRNCTNKYNKYGENFSNKWCVCKKSYPPEEDAPEADSEMIMCAVCENWYHDMHLKIPEDWAEYEELICKDCVKRLPFLLAYENGIGDKADQDCKIAGCEEIMNSEPRDLMFQKCKEFRESLCKCSKCLSLYDTLDCAFLTDYDESAVKYNLDRDKDLNKKKPTAEIVEKVKTVYGADVAVHVSRGIEMFKTVLGKELNALGEGGIVTKENVKRIFTELNEIRAKRPRLEEYPDAEL</sequence>